<dbReference type="EMBL" id="ACZL01000012">
    <property type="protein sequence ID" value="EHI56192.1"/>
    <property type="molecule type" value="Genomic_DNA"/>
</dbReference>
<evidence type="ECO:0000313" key="16">
    <source>
        <dbReference type="EMBL" id="EHI56192.1"/>
    </source>
</evidence>
<feature type="site" description="Part of a proton relay during catalysis" evidence="12">
    <location>
        <position position="47"/>
    </location>
</feature>
<proteinExistence type="inferred from homology"/>
<dbReference type="SMART" id="SM01130">
    <property type="entry name" value="DHDPS"/>
    <property type="match status" value="1"/>
</dbReference>
<dbReference type="NCBIfam" id="TIGR00674">
    <property type="entry name" value="dapA"/>
    <property type="match status" value="1"/>
</dbReference>
<dbReference type="OrthoDB" id="9782828at2"/>
<dbReference type="RefSeq" id="WP_005539906.1">
    <property type="nucleotide sequence ID" value="NZ_JH378830.1"/>
</dbReference>
<evidence type="ECO:0000256" key="5">
    <source>
        <dbReference type="ARBA" id="ARBA00022490"/>
    </source>
</evidence>
<dbReference type="Proteomes" id="UP000003011">
    <property type="component" value="Unassembled WGS sequence"/>
</dbReference>
<evidence type="ECO:0000256" key="10">
    <source>
        <dbReference type="ARBA" id="ARBA00023270"/>
    </source>
</evidence>
<comment type="caution">
    <text evidence="12">Was originally thought to be a dihydrodipicolinate synthase (DHDPS), catalyzing the condensation of (S)-aspartate-beta-semialdehyde [(S)-ASA] and pyruvate to dihydrodipicolinate (DHDP). However, it was shown in E.coli that the product of the enzymatic reaction is not dihydrodipicolinate but in fact (4S)-4-hydroxy-2,3,4,5-tetrahydro-(2S)-dipicolinic acid (HTPA), and that the consecutive dehydration reaction leading to DHDP is not spontaneous but catalyzed by DapB.</text>
</comment>
<comment type="subcellular location">
    <subcellularLocation>
        <location evidence="12">Cytoplasm</location>
    </subcellularLocation>
</comment>
<keyword evidence="10 12" id="KW-0704">Schiff base</keyword>
<feature type="binding site" evidence="12 15">
    <location>
        <position position="208"/>
    </location>
    <ligand>
        <name>pyruvate</name>
        <dbReference type="ChEBI" id="CHEBI:15361"/>
    </ligand>
</feature>
<comment type="catalytic activity">
    <reaction evidence="11 12">
        <text>L-aspartate 4-semialdehyde + pyruvate = (2S,4S)-4-hydroxy-2,3,4,5-tetrahydrodipicolinate + H2O + H(+)</text>
        <dbReference type="Rhea" id="RHEA:34171"/>
        <dbReference type="ChEBI" id="CHEBI:15361"/>
        <dbReference type="ChEBI" id="CHEBI:15377"/>
        <dbReference type="ChEBI" id="CHEBI:15378"/>
        <dbReference type="ChEBI" id="CHEBI:67139"/>
        <dbReference type="ChEBI" id="CHEBI:537519"/>
        <dbReference type="EC" id="4.3.3.7"/>
    </reaction>
</comment>
<dbReference type="GO" id="GO:0005829">
    <property type="term" value="C:cytosol"/>
    <property type="evidence" value="ECO:0007669"/>
    <property type="project" value="TreeGrafter"/>
</dbReference>
<protein>
    <recommendedName>
        <fullName evidence="4 12">4-hydroxy-tetrahydrodipicolinate synthase</fullName>
        <shortName evidence="12">HTPA synthase</shortName>
        <ecNumber evidence="4 12">4.3.3.7</ecNumber>
    </recommendedName>
</protein>
<dbReference type="PROSITE" id="PS00666">
    <property type="entry name" value="DHDPS_2"/>
    <property type="match status" value="1"/>
</dbReference>
<evidence type="ECO:0000256" key="8">
    <source>
        <dbReference type="ARBA" id="ARBA00023154"/>
    </source>
</evidence>
<evidence type="ECO:0000256" key="12">
    <source>
        <dbReference type="HAMAP-Rule" id="MF_00418"/>
    </source>
</evidence>
<reference evidence="16 17" key="1">
    <citation type="submission" date="2011-08" db="EMBL/GenBank/DDBJ databases">
        <title>The Genome Sequence of Johnsonella ignava ATCC 51276.</title>
        <authorList>
            <consortium name="The Broad Institute Genome Sequencing Platform"/>
            <person name="Earl A."/>
            <person name="Ward D."/>
            <person name="Feldgarden M."/>
            <person name="Gevers D."/>
            <person name="Izard J."/>
            <person name="Blanton J.M."/>
            <person name="Baranova O.V."/>
            <person name="Dewhirst F.E."/>
            <person name="Young S.K."/>
            <person name="Zeng Q."/>
            <person name="Gargeya S."/>
            <person name="Fitzgerald M."/>
            <person name="Haas B."/>
            <person name="Abouelleil A."/>
            <person name="Alvarado L."/>
            <person name="Arachchi H.M."/>
            <person name="Berlin A."/>
            <person name="Brown A."/>
            <person name="Chapman S.B."/>
            <person name="Chen Z."/>
            <person name="Dunbar C."/>
            <person name="Freedman E."/>
            <person name="Gearin G."/>
            <person name="Gellesch M."/>
            <person name="Goldberg J."/>
            <person name="Griggs A."/>
            <person name="Gujja S."/>
            <person name="Heiman D."/>
            <person name="Howarth C."/>
            <person name="Larson L."/>
            <person name="Lui A."/>
            <person name="MacDonald P.J.P."/>
            <person name="Montmayeur A."/>
            <person name="Murphy C."/>
            <person name="Neiman D."/>
            <person name="Pearson M."/>
            <person name="Priest M."/>
            <person name="Roberts A."/>
            <person name="Saif S."/>
            <person name="Shea T."/>
            <person name="Shenoy N."/>
            <person name="Sisk P."/>
            <person name="Stolte C."/>
            <person name="Sykes S."/>
            <person name="Wortman J."/>
            <person name="Nusbaum C."/>
            <person name="Birren B."/>
        </authorList>
    </citation>
    <scope>NUCLEOTIDE SEQUENCE [LARGE SCALE GENOMIC DNA]</scope>
    <source>
        <strain evidence="16 17">ATCC 51276</strain>
    </source>
</reference>
<comment type="subunit">
    <text evidence="12">Homotetramer; dimer of dimers.</text>
</comment>
<sequence length="296" mass="31815">MPTIFEGAGVALITPFLEDGSVNYKKLEELIEEQISEGTDAIISCGTTGEVSTLTHDEQLTVIKETIKIVDKRVPVIAGTGSNCTKTAVMLSKKAQSYGADGLLIVSPYYNKATQGGLIAHYTKIAENVDIPILLYNIPGRAGIALAPETIAYLVKNVKNIVGVKEAGGDISVTAKIFRLCRDTVIDVYSGNDDQNVAIMALGGKGAISVLSNIAPKKTSIMCHEAIDGNIKEAARLQLEALDVINNLFIEVNPIPVKAAMNLLGKEVGKLRLPLTYMEKEHLSILEESMKEYGLL</sequence>
<evidence type="ECO:0000256" key="1">
    <source>
        <dbReference type="ARBA" id="ARBA00003294"/>
    </source>
</evidence>
<dbReference type="GO" id="GO:0008840">
    <property type="term" value="F:4-hydroxy-tetrahydrodipicolinate synthase activity"/>
    <property type="evidence" value="ECO:0007669"/>
    <property type="project" value="UniProtKB-UniRule"/>
</dbReference>
<dbReference type="eggNOG" id="COG0329">
    <property type="taxonomic scope" value="Bacteria"/>
</dbReference>
<dbReference type="CDD" id="cd00950">
    <property type="entry name" value="DHDPS"/>
    <property type="match status" value="1"/>
</dbReference>
<dbReference type="InterPro" id="IPR013785">
    <property type="entry name" value="Aldolase_TIM"/>
</dbReference>
<keyword evidence="17" id="KW-1185">Reference proteome</keyword>
<comment type="pathway">
    <text evidence="2 12">Amino-acid biosynthesis; L-lysine biosynthesis via DAP pathway; (S)-tetrahydrodipicolinate from L-aspartate: step 3/4.</text>
</comment>
<keyword evidence="5 12" id="KW-0963">Cytoplasm</keyword>
<comment type="similarity">
    <text evidence="3 12 13">Belongs to the DapA family.</text>
</comment>
<dbReference type="PANTHER" id="PTHR12128">
    <property type="entry name" value="DIHYDRODIPICOLINATE SYNTHASE"/>
    <property type="match status" value="1"/>
</dbReference>
<evidence type="ECO:0000256" key="15">
    <source>
        <dbReference type="PIRSR" id="PIRSR001365-2"/>
    </source>
</evidence>
<dbReference type="InterPro" id="IPR020625">
    <property type="entry name" value="Schiff_base-form_aldolases_AS"/>
</dbReference>
<dbReference type="Gene3D" id="3.20.20.70">
    <property type="entry name" value="Aldolase class I"/>
    <property type="match status" value="1"/>
</dbReference>
<dbReference type="AlphaFoldDB" id="G5GGN2"/>
<evidence type="ECO:0000256" key="2">
    <source>
        <dbReference type="ARBA" id="ARBA00005120"/>
    </source>
</evidence>
<keyword evidence="8 12" id="KW-0457">Lysine biosynthesis</keyword>
<evidence type="ECO:0000256" key="7">
    <source>
        <dbReference type="ARBA" id="ARBA00022915"/>
    </source>
</evidence>
<dbReference type="EC" id="4.3.3.7" evidence="4 12"/>
<accession>G5GGN2</accession>
<dbReference type="Pfam" id="PF00701">
    <property type="entry name" value="DHDPS"/>
    <property type="match status" value="1"/>
</dbReference>
<feature type="active site" description="Proton donor/acceptor" evidence="12 14">
    <location>
        <position position="136"/>
    </location>
</feature>
<name>G5GGN2_9FIRM</name>
<gene>
    <name evidence="12" type="primary">dapA</name>
    <name evidence="16" type="ORF">HMPREF9333_00722</name>
</gene>
<dbReference type="PRINTS" id="PR00146">
    <property type="entry name" value="DHPICSNTHASE"/>
</dbReference>
<feature type="active site" description="Schiff-base intermediate with substrate" evidence="12 14">
    <location>
        <position position="165"/>
    </location>
</feature>
<dbReference type="SUPFAM" id="SSF51569">
    <property type="entry name" value="Aldolase"/>
    <property type="match status" value="1"/>
</dbReference>
<dbReference type="PANTHER" id="PTHR12128:SF66">
    <property type="entry name" value="4-HYDROXY-2-OXOGLUTARATE ALDOLASE, MITOCHONDRIAL"/>
    <property type="match status" value="1"/>
</dbReference>
<dbReference type="STRING" id="679200.HMPREF9333_00722"/>
<dbReference type="HAMAP" id="MF_00418">
    <property type="entry name" value="DapA"/>
    <property type="match status" value="1"/>
</dbReference>
<comment type="caution">
    <text evidence="16">The sequence shown here is derived from an EMBL/GenBank/DDBJ whole genome shotgun (WGS) entry which is preliminary data.</text>
</comment>
<keyword evidence="6 12" id="KW-0028">Amino-acid biosynthesis</keyword>
<evidence type="ECO:0000313" key="17">
    <source>
        <dbReference type="Proteomes" id="UP000003011"/>
    </source>
</evidence>
<comment type="function">
    <text evidence="1 12">Catalyzes the condensation of (S)-aspartate-beta-semialdehyde [(S)-ASA] and pyruvate to 4-hydroxy-tetrahydrodipicolinate (HTPA).</text>
</comment>
<evidence type="ECO:0000256" key="11">
    <source>
        <dbReference type="ARBA" id="ARBA00047836"/>
    </source>
</evidence>
<dbReference type="HOGENOM" id="CLU_049343_7_1_9"/>
<dbReference type="PIRSF" id="PIRSF001365">
    <property type="entry name" value="DHDPS"/>
    <property type="match status" value="1"/>
</dbReference>
<dbReference type="UniPathway" id="UPA00034">
    <property type="reaction ID" value="UER00017"/>
</dbReference>
<keyword evidence="7 12" id="KW-0220">Diaminopimelate biosynthesis</keyword>
<dbReference type="GO" id="GO:0009089">
    <property type="term" value="P:lysine biosynthetic process via diaminopimelate"/>
    <property type="evidence" value="ECO:0007669"/>
    <property type="project" value="UniProtKB-UniRule"/>
</dbReference>
<evidence type="ECO:0000256" key="13">
    <source>
        <dbReference type="PIRNR" id="PIRNR001365"/>
    </source>
</evidence>
<evidence type="ECO:0000256" key="9">
    <source>
        <dbReference type="ARBA" id="ARBA00023239"/>
    </source>
</evidence>
<evidence type="ECO:0000256" key="3">
    <source>
        <dbReference type="ARBA" id="ARBA00007592"/>
    </source>
</evidence>
<dbReference type="PATRIC" id="fig|679200.3.peg.760"/>
<feature type="binding site" evidence="12 15">
    <location>
        <position position="48"/>
    </location>
    <ligand>
        <name>pyruvate</name>
        <dbReference type="ChEBI" id="CHEBI:15361"/>
    </ligand>
</feature>
<evidence type="ECO:0000256" key="4">
    <source>
        <dbReference type="ARBA" id="ARBA00012086"/>
    </source>
</evidence>
<dbReference type="InterPro" id="IPR002220">
    <property type="entry name" value="DapA-like"/>
</dbReference>
<evidence type="ECO:0000256" key="6">
    <source>
        <dbReference type="ARBA" id="ARBA00022605"/>
    </source>
</evidence>
<keyword evidence="9 12" id="KW-0456">Lyase</keyword>
<organism evidence="16 17">
    <name type="scientific">Johnsonella ignava ATCC 51276</name>
    <dbReference type="NCBI Taxonomy" id="679200"/>
    <lineage>
        <taxon>Bacteria</taxon>
        <taxon>Bacillati</taxon>
        <taxon>Bacillota</taxon>
        <taxon>Clostridia</taxon>
        <taxon>Lachnospirales</taxon>
        <taxon>Lachnospiraceae</taxon>
        <taxon>Johnsonella</taxon>
    </lineage>
</organism>
<evidence type="ECO:0000256" key="14">
    <source>
        <dbReference type="PIRSR" id="PIRSR001365-1"/>
    </source>
</evidence>
<dbReference type="GO" id="GO:0019877">
    <property type="term" value="P:diaminopimelate biosynthetic process"/>
    <property type="evidence" value="ECO:0007669"/>
    <property type="project" value="UniProtKB-UniRule"/>
</dbReference>
<dbReference type="InterPro" id="IPR005263">
    <property type="entry name" value="DapA"/>
</dbReference>
<feature type="site" description="Part of a proton relay during catalysis" evidence="12">
    <location>
        <position position="110"/>
    </location>
</feature>